<accession>A0A4R9AQL0</accession>
<dbReference type="EMBL" id="SOHK01000009">
    <property type="protein sequence ID" value="TFD66718.1"/>
    <property type="molecule type" value="Genomic_DNA"/>
</dbReference>
<evidence type="ECO:0000313" key="2">
    <source>
        <dbReference type="Proteomes" id="UP000298154"/>
    </source>
</evidence>
<gene>
    <name evidence="1" type="ORF">E3T47_05940</name>
</gene>
<keyword evidence="2" id="KW-1185">Reference proteome</keyword>
<evidence type="ECO:0000313" key="1">
    <source>
        <dbReference type="EMBL" id="TFD66718.1"/>
    </source>
</evidence>
<comment type="caution">
    <text evidence="1">The sequence shown here is derived from an EMBL/GenBank/DDBJ whole genome shotgun (WGS) entry which is preliminary data.</text>
</comment>
<dbReference type="AlphaFoldDB" id="A0A4R9AQL0"/>
<proteinExistence type="predicted"/>
<name>A0A4R9AQL0_9MICO</name>
<dbReference type="InterPro" id="IPR036188">
    <property type="entry name" value="FAD/NAD-bd_sf"/>
</dbReference>
<reference evidence="1 2" key="1">
    <citation type="submission" date="2019-03" db="EMBL/GenBank/DDBJ databases">
        <title>Genomics of glacier-inhabiting Cryobacterium strains.</title>
        <authorList>
            <person name="Liu Q."/>
            <person name="Xin Y.-H."/>
        </authorList>
    </citation>
    <scope>NUCLEOTIDE SEQUENCE [LARGE SCALE GENOMIC DNA]</scope>
    <source>
        <strain evidence="1 2">Sr36</strain>
    </source>
</reference>
<dbReference type="OrthoDB" id="9785276at2"/>
<dbReference type="Gene3D" id="3.50.50.60">
    <property type="entry name" value="FAD/NAD(P)-binding domain"/>
    <property type="match status" value="1"/>
</dbReference>
<protein>
    <submittedName>
        <fullName evidence="1">Uncharacterized protein</fullName>
    </submittedName>
</protein>
<sequence>MGHAVFLEVLLVNEVTRREGRSGMLRAAKAGLDPMMQEVLLAGGWLDTPLFRERSGIGDPAQLRSAGVKVVVDSPNVAVSNSHTEAESELFDWLKAPVGGVGVGEGIVIRLPGCRFVAPDRVLAPDEVPAVEVVSGVGRLREYLHELTDAKNTASQITDSFLVKGWRLAGATRMPRMNQTRSQPCCGQ</sequence>
<dbReference type="Proteomes" id="UP000298154">
    <property type="component" value="Unassembled WGS sequence"/>
</dbReference>
<organism evidence="1 2">
    <name type="scientific">Cryobacterium ruanii</name>
    <dbReference type="NCBI Taxonomy" id="1259197"/>
    <lineage>
        <taxon>Bacteria</taxon>
        <taxon>Bacillati</taxon>
        <taxon>Actinomycetota</taxon>
        <taxon>Actinomycetes</taxon>
        <taxon>Micrococcales</taxon>
        <taxon>Microbacteriaceae</taxon>
        <taxon>Cryobacterium</taxon>
    </lineage>
</organism>